<dbReference type="Proteomes" id="UP000091820">
    <property type="component" value="Unassembled WGS sequence"/>
</dbReference>
<keyword evidence="3" id="KW-1185">Reference proteome</keyword>
<dbReference type="AlphaFoldDB" id="A0A1A9W099"/>
<name>A0A1A9W099_9MUSC</name>
<reference evidence="2" key="2">
    <citation type="submission" date="2020-05" db="UniProtKB">
        <authorList>
            <consortium name="EnsemblMetazoa"/>
        </authorList>
    </citation>
    <scope>IDENTIFICATION</scope>
    <source>
        <strain evidence="2">IAEA</strain>
    </source>
</reference>
<sequence>MLFCLMKFSQNYLQFVIVVVAAFVDNAFKVFINHLKLVPTDKDNMFFNEYRTSCIVLHRISLSYVGQILRSVFIMYLLCIFLSATAASWDLFNLIHNPCTHAKCALIYYQIITAEHFQQDTKTQSTELNAWKIMSHFVIEILVNRFTTQPTKLTSQNFSNTSLVTLRSVVKLKVTVSCEPYNKGVKKQTTESQLRDMLINSNLKNIRLDKL</sequence>
<dbReference type="VEuPathDB" id="VectorBase:GBRI001458"/>
<protein>
    <submittedName>
        <fullName evidence="2">Uncharacterized protein</fullName>
    </submittedName>
</protein>
<reference evidence="3" key="1">
    <citation type="submission" date="2014-03" db="EMBL/GenBank/DDBJ databases">
        <authorList>
            <person name="Aksoy S."/>
            <person name="Warren W."/>
            <person name="Wilson R.K."/>
        </authorList>
    </citation>
    <scope>NUCLEOTIDE SEQUENCE [LARGE SCALE GENOMIC DNA]</scope>
    <source>
        <strain evidence="3">IAEA</strain>
    </source>
</reference>
<evidence type="ECO:0000313" key="2">
    <source>
        <dbReference type="EnsemblMetazoa" id="GBRI001458-PA"/>
    </source>
</evidence>
<proteinExistence type="predicted"/>
<keyword evidence="1" id="KW-1133">Transmembrane helix</keyword>
<accession>A0A1A9W099</accession>
<evidence type="ECO:0000313" key="3">
    <source>
        <dbReference type="Proteomes" id="UP000091820"/>
    </source>
</evidence>
<feature type="transmembrane region" description="Helical" evidence="1">
    <location>
        <begin position="12"/>
        <end position="32"/>
    </location>
</feature>
<organism evidence="2 3">
    <name type="scientific">Glossina brevipalpis</name>
    <dbReference type="NCBI Taxonomy" id="37001"/>
    <lineage>
        <taxon>Eukaryota</taxon>
        <taxon>Metazoa</taxon>
        <taxon>Ecdysozoa</taxon>
        <taxon>Arthropoda</taxon>
        <taxon>Hexapoda</taxon>
        <taxon>Insecta</taxon>
        <taxon>Pterygota</taxon>
        <taxon>Neoptera</taxon>
        <taxon>Endopterygota</taxon>
        <taxon>Diptera</taxon>
        <taxon>Brachycera</taxon>
        <taxon>Muscomorpha</taxon>
        <taxon>Hippoboscoidea</taxon>
        <taxon>Glossinidae</taxon>
        <taxon>Glossina</taxon>
    </lineage>
</organism>
<keyword evidence="1" id="KW-0472">Membrane</keyword>
<keyword evidence="1" id="KW-0812">Transmembrane</keyword>
<evidence type="ECO:0000256" key="1">
    <source>
        <dbReference type="SAM" id="Phobius"/>
    </source>
</evidence>
<dbReference type="EnsemblMetazoa" id="GBRI001458-RA">
    <property type="protein sequence ID" value="GBRI001458-PA"/>
    <property type="gene ID" value="GBRI001458"/>
</dbReference>
<feature type="transmembrane region" description="Helical" evidence="1">
    <location>
        <begin position="68"/>
        <end position="89"/>
    </location>
</feature>